<evidence type="ECO:0000256" key="1">
    <source>
        <dbReference type="SAM" id="Phobius"/>
    </source>
</evidence>
<comment type="caution">
    <text evidence="2">The sequence shown here is derived from an EMBL/GenBank/DDBJ whole genome shotgun (WGS) entry which is preliminary data.</text>
</comment>
<sequence>MPDHKSAPGSLSLLLLALGVVAFVSPVLVWWLETTPAWFLPFIGWFGYIVVVAISSLSRRRHGL</sequence>
<keyword evidence="1" id="KW-0812">Transmembrane</keyword>
<dbReference type="RefSeq" id="WP_367958726.1">
    <property type="nucleotide sequence ID" value="NZ_JBAKFH010000002.1"/>
</dbReference>
<keyword evidence="1" id="KW-1133">Transmembrane helix</keyword>
<protein>
    <recommendedName>
        <fullName evidence="4">DUF3311 domain-containing protein</fullName>
    </recommendedName>
</protein>
<evidence type="ECO:0000313" key="2">
    <source>
        <dbReference type="EMBL" id="MEX0469047.1"/>
    </source>
</evidence>
<organism evidence="2 3">
    <name type="scientific">Spiribacter pallidus</name>
    <dbReference type="NCBI Taxonomy" id="1987936"/>
    <lineage>
        <taxon>Bacteria</taxon>
        <taxon>Pseudomonadati</taxon>
        <taxon>Pseudomonadota</taxon>
        <taxon>Gammaproteobacteria</taxon>
        <taxon>Chromatiales</taxon>
        <taxon>Ectothiorhodospiraceae</taxon>
        <taxon>Spiribacter</taxon>
    </lineage>
</organism>
<feature type="transmembrane region" description="Helical" evidence="1">
    <location>
        <begin position="38"/>
        <end position="57"/>
    </location>
</feature>
<reference evidence="2 3" key="1">
    <citation type="submission" date="2024-02" db="EMBL/GenBank/DDBJ databases">
        <title>New especies of Spiribacter isolated from saline water.</title>
        <authorList>
            <person name="Leon M.J."/>
            <person name="De La Haba R."/>
            <person name="Sanchez-Porro C."/>
            <person name="Ventosa A."/>
        </authorList>
    </citation>
    <scope>NUCLEOTIDE SEQUENCE [LARGE SCALE GENOMIC DNA]</scope>
    <source>
        <strain evidence="3">ag22IC6-390</strain>
    </source>
</reference>
<dbReference type="Proteomes" id="UP001556709">
    <property type="component" value="Unassembled WGS sequence"/>
</dbReference>
<evidence type="ECO:0008006" key="4">
    <source>
        <dbReference type="Google" id="ProtNLM"/>
    </source>
</evidence>
<name>A0ABV3TBP0_9GAMM</name>
<keyword evidence="3" id="KW-1185">Reference proteome</keyword>
<feature type="transmembrane region" description="Helical" evidence="1">
    <location>
        <begin position="12"/>
        <end position="32"/>
    </location>
</feature>
<gene>
    <name evidence="2" type="ORF">V6X73_04840</name>
</gene>
<dbReference type="EMBL" id="JBAKFM010000002">
    <property type="protein sequence ID" value="MEX0469047.1"/>
    <property type="molecule type" value="Genomic_DNA"/>
</dbReference>
<proteinExistence type="predicted"/>
<accession>A0ABV3TBP0</accession>
<keyword evidence="1" id="KW-0472">Membrane</keyword>
<evidence type="ECO:0000313" key="3">
    <source>
        <dbReference type="Proteomes" id="UP001556709"/>
    </source>
</evidence>